<accession>A0A6J7QA13</accession>
<dbReference type="AlphaFoldDB" id="A0A6J7QA13"/>
<protein>
    <submittedName>
        <fullName evidence="2">Unannotated protein</fullName>
    </submittedName>
</protein>
<evidence type="ECO:0000313" key="2">
    <source>
        <dbReference type="EMBL" id="CAB5014600.1"/>
    </source>
</evidence>
<evidence type="ECO:0000256" key="1">
    <source>
        <dbReference type="SAM" id="MobiDB-lite"/>
    </source>
</evidence>
<feature type="region of interest" description="Disordered" evidence="1">
    <location>
        <begin position="50"/>
        <end position="72"/>
    </location>
</feature>
<proteinExistence type="predicted"/>
<reference evidence="2" key="1">
    <citation type="submission" date="2020-05" db="EMBL/GenBank/DDBJ databases">
        <authorList>
            <person name="Chiriac C."/>
            <person name="Salcher M."/>
            <person name="Ghai R."/>
            <person name="Kavagutti S V."/>
        </authorList>
    </citation>
    <scope>NUCLEOTIDE SEQUENCE</scope>
</reference>
<gene>
    <name evidence="2" type="ORF">UFOPK3992_01389</name>
</gene>
<sequence length="72" mass="7813">MPLTLSGHTMPVGWNCTNSMLTSVLPARIARAWPSPVYSHELLVTLNDLPMPPVAMTTDGASKARKPPDSRQ</sequence>
<dbReference type="EMBL" id="CAFBOZ010000212">
    <property type="protein sequence ID" value="CAB5014600.1"/>
    <property type="molecule type" value="Genomic_DNA"/>
</dbReference>
<name>A0A6J7QA13_9ZZZZ</name>
<organism evidence="2">
    <name type="scientific">freshwater metagenome</name>
    <dbReference type="NCBI Taxonomy" id="449393"/>
    <lineage>
        <taxon>unclassified sequences</taxon>
        <taxon>metagenomes</taxon>
        <taxon>ecological metagenomes</taxon>
    </lineage>
</organism>